<evidence type="ECO:0000313" key="2">
    <source>
        <dbReference type="Proteomes" id="UP000266723"/>
    </source>
</evidence>
<organism evidence="1 2">
    <name type="scientific">Brassica cretica</name>
    <name type="common">Mustard</name>
    <dbReference type="NCBI Taxonomy" id="69181"/>
    <lineage>
        <taxon>Eukaryota</taxon>
        <taxon>Viridiplantae</taxon>
        <taxon>Streptophyta</taxon>
        <taxon>Embryophyta</taxon>
        <taxon>Tracheophyta</taxon>
        <taxon>Spermatophyta</taxon>
        <taxon>Magnoliopsida</taxon>
        <taxon>eudicotyledons</taxon>
        <taxon>Gunneridae</taxon>
        <taxon>Pentapetalae</taxon>
        <taxon>rosids</taxon>
        <taxon>malvids</taxon>
        <taxon>Brassicales</taxon>
        <taxon>Brassicaceae</taxon>
        <taxon>Brassiceae</taxon>
        <taxon>Brassica</taxon>
    </lineage>
</organism>
<comment type="caution">
    <text evidence="1">The sequence shown here is derived from an EMBL/GenBank/DDBJ whole genome shotgun (WGS) entry which is preliminary data.</text>
</comment>
<dbReference type="Proteomes" id="UP000266723">
    <property type="component" value="Unassembled WGS sequence"/>
</dbReference>
<reference evidence="1 2" key="1">
    <citation type="journal article" date="2020" name="BMC Genomics">
        <title>Intraspecific diversification of the crop wild relative Brassica cretica Lam. using demographic model selection.</title>
        <authorList>
            <person name="Kioukis A."/>
            <person name="Michalopoulou V.A."/>
            <person name="Briers L."/>
            <person name="Pirintsos S."/>
            <person name="Studholme D.J."/>
            <person name="Pavlidis P."/>
            <person name="Sarris P.F."/>
        </authorList>
    </citation>
    <scope>NUCLEOTIDE SEQUENCE [LARGE SCALE GENOMIC DNA]</scope>
    <source>
        <strain evidence="2">cv. PFS-1207/04</strain>
    </source>
</reference>
<keyword evidence="2" id="KW-1185">Reference proteome</keyword>
<name>A0ABQ7B317_BRACR</name>
<protein>
    <submittedName>
        <fullName evidence="1">Uncharacterized protein</fullName>
    </submittedName>
</protein>
<dbReference type="EMBL" id="QGKV02001556">
    <property type="protein sequence ID" value="KAF3520861.1"/>
    <property type="molecule type" value="Genomic_DNA"/>
</dbReference>
<evidence type="ECO:0000313" key="1">
    <source>
        <dbReference type="EMBL" id="KAF3520861.1"/>
    </source>
</evidence>
<proteinExistence type="predicted"/>
<accession>A0ABQ7B317</accession>
<dbReference type="Gene3D" id="3.30.830.10">
    <property type="entry name" value="Metalloenzyme, LuxS/M16 peptidase-like"/>
    <property type="match status" value="1"/>
</dbReference>
<gene>
    <name evidence="1" type="ORF">DY000_02059391</name>
</gene>
<sequence>MLQSLSEASYAVKHVLKELETIKFEDIESFICSLGSRMFIDIESFGDIKIEDAIEILEVFQGFEALTNKPKGYGVKHIDYGTVGIKVNAHITRHKVCFQIGETPHANETAVLLLHN</sequence>